<name>A0A1Y1M9J8_PHOPY</name>
<keyword evidence="2" id="KW-0472">Membrane</keyword>
<evidence type="ECO:0000256" key="2">
    <source>
        <dbReference type="SAM" id="Phobius"/>
    </source>
</evidence>
<evidence type="ECO:0000256" key="1">
    <source>
        <dbReference type="SAM" id="MobiDB-lite"/>
    </source>
</evidence>
<feature type="region of interest" description="Disordered" evidence="1">
    <location>
        <begin position="75"/>
        <end position="96"/>
    </location>
</feature>
<feature type="compositionally biased region" description="Basic and acidic residues" evidence="1">
    <location>
        <begin position="86"/>
        <end position="96"/>
    </location>
</feature>
<organism evidence="3">
    <name type="scientific">Photinus pyralis</name>
    <name type="common">Common eastern firefly</name>
    <name type="synonym">Lampyris pyralis</name>
    <dbReference type="NCBI Taxonomy" id="7054"/>
    <lineage>
        <taxon>Eukaryota</taxon>
        <taxon>Metazoa</taxon>
        <taxon>Ecdysozoa</taxon>
        <taxon>Arthropoda</taxon>
        <taxon>Hexapoda</taxon>
        <taxon>Insecta</taxon>
        <taxon>Pterygota</taxon>
        <taxon>Neoptera</taxon>
        <taxon>Endopterygota</taxon>
        <taxon>Coleoptera</taxon>
        <taxon>Polyphaga</taxon>
        <taxon>Elateriformia</taxon>
        <taxon>Elateroidea</taxon>
        <taxon>Lampyridae</taxon>
        <taxon>Lampyrinae</taxon>
        <taxon>Photinus</taxon>
    </lineage>
</organism>
<keyword evidence="2" id="KW-0812">Transmembrane</keyword>
<reference evidence="3" key="1">
    <citation type="journal article" date="2016" name="Sci. Rep.">
        <title>Molecular characterization of firefly nuptial gifts: a multi-omics approach sheds light on postcopulatory sexual selection.</title>
        <authorList>
            <person name="Al-Wathiqui N."/>
            <person name="Fallon T.R."/>
            <person name="South A."/>
            <person name="Weng J.K."/>
            <person name="Lewis S.M."/>
        </authorList>
    </citation>
    <scope>NUCLEOTIDE SEQUENCE</scope>
</reference>
<evidence type="ECO:0000313" key="3">
    <source>
        <dbReference type="EMBL" id="JAV79987.1"/>
    </source>
</evidence>
<feature type="transmembrane region" description="Helical" evidence="2">
    <location>
        <begin position="12"/>
        <end position="34"/>
    </location>
</feature>
<sequence length="177" mass="20220">MLLPPWHQPHFSLLSCLFCILGVISIFVANILLIKMTHYSEAKQRNPINFSPCDSESNSPKLTFSPVTHLIEKGQGDGPHNNCPESPRKKFKADNGDQITDKPELKYISSNGHIEFHRRSSKKLQAETKWNRPCKLEVAYSATNFEDCVIYMMIYQGNLKCRRNLMKDFDACDPGSE</sequence>
<dbReference type="EMBL" id="GEZM01042269">
    <property type="protein sequence ID" value="JAV79987.1"/>
    <property type="molecule type" value="Transcribed_RNA"/>
</dbReference>
<keyword evidence="2" id="KW-1133">Transmembrane helix</keyword>
<dbReference type="AlphaFoldDB" id="A0A1Y1M9J8"/>
<dbReference type="EMBL" id="GEZM01042270">
    <property type="protein sequence ID" value="JAV79985.1"/>
    <property type="molecule type" value="Transcribed_RNA"/>
</dbReference>
<proteinExistence type="predicted"/>
<protein>
    <submittedName>
        <fullName evidence="3">Uncharacterized protein</fullName>
    </submittedName>
</protein>
<accession>A0A1Y1M9J8</accession>